<protein>
    <recommendedName>
        <fullName evidence="5">ATP-dependent endonuclease</fullName>
    </recommendedName>
</protein>
<reference evidence="3 4" key="1">
    <citation type="journal article" date="2022" name="Int. J. Syst. Evol. Microbiol.">
        <title>Neobacillus kokaensis sp. nov., isolated from soil.</title>
        <authorList>
            <person name="Yuki K."/>
            <person name="Matsubara H."/>
            <person name="Yamaguchi S."/>
        </authorList>
    </citation>
    <scope>NUCLEOTIDE SEQUENCE [LARGE SCALE GENOMIC DNA]</scope>
    <source>
        <strain evidence="3 4">LOB 377</strain>
    </source>
</reference>
<dbReference type="InterPro" id="IPR051396">
    <property type="entry name" value="Bact_Antivir_Def_Nuclease"/>
</dbReference>
<comment type="caution">
    <text evidence="3">The sequence shown here is derived from an EMBL/GenBank/DDBJ whole genome shotgun (WGS) entry which is preliminary data.</text>
</comment>
<proteinExistence type="predicted"/>
<keyword evidence="4" id="KW-1185">Reference proteome</keyword>
<evidence type="ECO:0000313" key="3">
    <source>
        <dbReference type="EMBL" id="GHH99694.1"/>
    </source>
</evidence>
<dbReference type="SUPFAM" id="SSF52540">
    <property type="entry name" value="P-loop containing nucleoside triphosphate hydrolases"/>
    <property type="match status" value="1"/>
</dbReference>
<dbReference type="Gene3D" id="3.40.50.300">
    <property type="entry name" value="P-loop containing nucleotide triphosphate hydrolases"/>
    <property type="match status" value="1"/>
</dbReference>
<dbReference type="PANTHER" id="PTHR43581">
    <property type="entry name" value="ATP/GTP PHOSPHATASE"/>
    <property type="match status" value="1"/>
</dbReference>
<dbReference type="InterPro" id="IPR034139">
    <property type="entry name" value="TOPRIM_OLD"/>
</dbReference>
<evidence type="ECO:0008006" key="5">
    <source>
        <dbReference type="Google" id="ProtNLM"/>
    </source>
</evidence>
<sequence>MFLKEVRIKNFRSLKEIRVPLSNNTILIGENNSGKTAFLDAIKLGLGRSNKRVSPFNEYDYYVNDEKGEPKNSDGITIEFIFREEKPNQWPEKIPQILGGIVQPIMWEEDEEEAINQIWLRVNSKYDEGQKDFIIETDFLNTEGESLSGKASNSKYNDFLQLTPVFYLQALRDIHDTFSSNSPFWGRFLKKVNIPDGKLQNIQDSLSKINEEIIKSDSNIEEMIKSLENIHKVLSLNDKEVVSINALPLKTWDILSKSQVVMKGKGSNVNFPLDRHGQGTQSLATLFLFQAYIDVLLKTTFEQETEAILTLEEPEAHLHPQASRSLASKINKIDCQKIISTHSPYFVQNMNLMDLRLFRKKGSETFVHLLIDKAEARVDGKDSLLKFIKAKGNKFSFNETTNTLVAFEPISEQESRGLCGMYKGTEFAEVIDNFIVKSQLILTKEEKNDLFTFVQRTRGELFFARGWLLAEGQTEYILLQYFSELLDLPLDDYGISIIDYQNNGSPGAFIKLAKLLDFPWLLLSDNDDQGESTLSQIKKIGYRQEEIEQLVSMLPQKDFETYLAYQGFTEEYKAIAIENGYNISEDALGILDKDELAEIIKKDKVGNANRLVEILKERKCNSERVPELIRDMIERCVSLSNE</sequence>
<dbReference type="Pfam" id="PF20469">
    <property type="entry name" value="OLD-like_TOPRIM"/>
    <property type="match status" value="1"/>
</dbReference>
<dbReference type="InterPro" id="IPR041685">
    <property type="entry name" value="AAA_GajA/Old/RecF-like"/>
</dbReference>
<dbReference type="EMBL" id="BNDS01000014">
    <property type="protein sequence ID" value="GHH99694.1"/>
    <property type="molecule type" value="Genomic_DNA"/>
</dbReference>
<evidence type="ECO:0000313" key="4">
    <source>
        <dbReference type="Proteomes" id="UP000637074"/>
    </source>
</evidence>
<accession>A0ABQ3N681</accession>
<evidence type="ECO:0000259" key="1">
    <source>
        <dbReference type="Pfam" id="PF13175"/>
    </source>
</evidence>
<dbReference type="CDD" id="cd01026">
    <property type="entry name" value="TOPRIM_OLD"/>
    <property type="match status" value="1"/>
</dbReference>
<organism evidence="3 4">
    <name type="scientific">Neobacillus kokaensis</name>
    <dbReference type="NCBI Taxonomy" id="2759023"/>
    <lineage>
        <taxon>Bacteria</taxon>
        <taxon>Bacillati</taxon>
        <taxon>Bacillota</taxon>
        <taxon>Bacilli</taxon>
        <taxon>Bacillales</taxon>
        <taxon>Bacillaceae</taxon>
        <taxon>Neobacillus</taxon>
    </lineage>
</organism>
<feature type="domain" description="OLD protein-like TOPRIM" evidence="2">
    <location>
        <begin position="462"/>
        <end position="527"/>
    </location>
</feature>
<dbReference type="Pfam" id="PF13175">
    <property type="entry name" value="AAA_15"/>
    <property type="match status" value="1"/>
</dbReference>
<gene>
    <name evidence="3" type="ORF">AM1BK_32370</name>
</gene>
<dbReference type="PANTHER" id="PTHR43581:SF4">
    <property type="entry name" value="ATP_GTP PHOSPHATASE"/>
    <property type="match status" value="1"/>
</dbReference>
<dbReference type="Proteomes" id="UP000637074">
    <property type="component" value="Unassembled WGS sequence"/>
</dbReference>
<dbReference type="InterPro" id="IPR027417">
    <property type="entry name" value="P-loop_NTPase"/>
</dbReference>
<dbReference type="RefSeq" id="WP_191274553.1">
    <property type="nucleotide sequence ID" value="NZ_BNDS01000014.1"/>
</dbReference>
<name>A0ABQ3N681_9BACI</name>
<evidence type="ECO:0000259" key="2">
    <source>
        <dbReference type="Pfam" id="PF20469"/>
    </source>
</evidence>
<feature type="domain" description="Endonuclease GajA/Old nuclease/RecF-like AAA" evidence="1">
    <location>
        <begin position="1"/>
        <end position="347"/>
    </location>
</feature>